<dbReference type="EMBL" id="PYDT01000011">
    <property type="protein sequence ID" value="THU44510.1"/>
    <property type="molecule type" value="Genomic_DNA"/>
</dbReference>
<comment type="caution">
    <text evidence="1">The sequence shown here is derived from an EMBL/GenBank/DDBJ whole genome shotgun (WGS) entry which is preliminary data.</text>
</comment>
<reference evidence="1 2" key="1">
    <citation type="journal article" date="2019" name="Nat. Plants">
        <title>Genome sequencing of Musa balbisiana reveals subgenome evolution and function divergence in polyploid bananas.</title>
        <authorList>
            <person name="Yao X."/>
        </authorList>
    </citation>
    <scope>NUCLEOTIDE SEQUENCE [LARGE SCALE GENOMIC DNA]</scope>
    <source>
        <strain evidence="2">cv. DH-PKW</strain>
        <tissue evidence="1">Leaves</tissue>
    </source>
</reference>
<sequence length="54" mass="5980">MRRTESRGDRVSRSHYRLPAIAGQPCSLLPTLFLLSSRGLLSRLILILSSSSPL</sequence>
<accession>A0A4S8I940</accession>
<protein>
    <submittedName>
        <fullName evidence="1">Uncharacterized protein</fullName>
    </submittedName>
</protein>
<gene>
    <name evidence="1" type="ORF">C4D60_Mb02t08140</name>
</gene>
<evidence type="ECO:0000313" key="1">
    <source>
        <dbReference type="EMBL" id="THU44510.1"/>
    </source>
</evidence>
<dbReference type="AlphaFoldDB" id="A0A4S8I940"/>
<dbReference type="Proteomes" id="UP000317650">
    <property type="component" value="Chromosome 2"/>
</dbReference>
<organism evidence="1 2">
    <name type="scientific">Musa balbisiana</name>
    <name type="common">Banana</name>
    <dbReference type="NCBI Taxonomy" id="52838"/>
    <lineage>
        <taxon>Eukaryota</taxon>
        <taxon>Viridiplantae</taxon>
        <taxon>Streptophyta</taxon>
        <taxon>Embryophyta</taxon>
        <taxon>Tracheophyta</taxon>
        <taxon>Spermatophyta</taxon>
        <taxon>Magnoliopsida</taxon>
        <taxon>Liliopsida</taxon>
        <taxon>Zingiberales</taxon>
        <taxon>Musaceae</taxon>
        <taxon>Musa</taxon>
    </lineage>
</organism>
<proteinExistence type="predicted"/>
<keyword evidence="2" id="KW-1185">Reference proteome</keyword>
<evidence type="ECO:0000313" key="2">
    <source>
        <dbReference type="Proteomes" id="UP000317650"/>
    </source>
</evidence>
<name>A0A4S8I940_MUSBA</name>